<evidence type="ECO:0000313" key="10">
    <source>
        <dbReference type="EMBL" id="KAF8752086.1"/>
    </source>
</evidence>
<evidence type="ECO:0000256" key="1">
    <source>
        <dbReference type="ARBA" id="ARBA00000966"/>
    </source>
</evidence>
<dbReference type="PROSITE" id="PS00562">
    <property type="entry name" value="CBM1_1"/>
    <property type="match status" value="1"/>
</dbReference>
<evidence type="ECO:0000256" key="2">
    <source>
        <dbReference type="ARBA" id="ARBA00005641"/>
    </source>
</evidence>
<dbReference type="InterPro" id="IPR001547">
    <property type="entry name" value="Glyco_hydro_5"/>
</dbReference>
<dbReference type="EC" id="3.2.1.4" evidence="3"/>
<sequence length="434" mass="46371">MKFTLTVLAAAGYVAAQQPAYAQCGGQGWTGGTTCVSGYTCTVSNQWYSQCLPGTGGGSPTTTGSNPTPTTSPGVCSSNRTKFKYFGVNQSVAEFGDGKWPGIKGTDYTWPATSSIDYFVGKGMNTFRVAFTMERISPPSTGLTGPFDQTYLGDLKTTVNYITGKGAFAVLDPHNYLRYNKNIMSSTSDFQAWWKNLANEFKGNSKVIFDVNNEPWGIDASVVSTFNQAAINGIRSSGATSQLILVEGTAWSGAWSWASSGNADAFKSLKDPNNNFAIEMHQYLDSDSSGTSATCVSSTIMAERIATATSWLKANNLKGFLGEFGGGSNDACIAAIKGGLCAMQESGVWIGALWWAAGPWWGTYFQSIEPPTVRLSPGFSLRLSFLSFKLVDVTVYLGDWSLVVNMALTWFQPGGSPVAITFSYLDLAGDPTAT</sequence>
<evidence type="ECO:0000256" key="3">
    <source>
        <dbReference type="ARBA" id="ARBA00012601"/>
    </source>
</evidence>
<feature type="domain" description="CBM1" evidence="9">
    <location>
        <begin position="16"/>
        <end position="52"/>
    </location>
</feature>
<protein>
    <recommendedName>
        <fullName evidence="3">cellulase</fullName>
        <ecNumber evidence="3">3.2.1.4</ecNumber>
    </recommendedName>
</protein>
<dbReference type="Proteomes" id="UP000614334">
    <property type="component" value="Unassembled WGS sequence"/>
</dbReference>
<name>A0A8H7I673_9AGAM</name>
<proteinExistence type="inferred from homology"/>
<dbReference type="SUPFAM" id="SSF57180">
    <property type="entry name" value="Cellulose-binding domain"/>
    <property type="match status" value="1"/>
</dbReference>
<dbReference type="PANTHER" id="PTHR34142">
    <property type="entry name" value="ENDO-BETA-1,4-GLUCANASE A"/>
    <property type="match status" value="1"/>
</dbReference>
<dbReference type="GO" id="GO:0030248">
    <property type="term" value="F:cellulose binding"/>
    <property type="evidence" value="ECO:0007669"/>
    <property type="project" value="InterPro"/>
</dbReference>
<organism evidence="10 11">
    <name type="scientific">Rhizoctonia solani</name>
    <dbReference type="NCBI Taxonomy" id="456999"/>
    <lineage>
        <taxon>Eukaryota</taxon>
        <taxon>Fungi</taxon>
        <taxon>Dikarya</taxon>
        <taxon>Basidiomycota</taxon>
        <taxon>Agaricomycotina</taxon>
        <taxon>Agaricomycetes</taxon>
        <taxon>Cantharellales</taxon>
        <taxon>Ceratobasidiaceae</taxon>
        <taxon>Rhizoctonia</taxon>
    </lineage>
</organism>
<evidence type="ECO:0000256" key="6">
    <source>
        <dbReference type="ARBA" id="ARBA00023295"/>
    </source>
</evidence>
<dbReference type="GO" id="GO:0009251">
    <property type="term" value="P:glucan catabolic process"/>
    <property type="evidence" value="ECO:0007669"/>
    <property type="project" value="TreeGrafter"/>
</dbReference>
<dbReference type="PROSITE" id="PS51164">
    <property type="entry name" value="CBM1_2"/>
    <property type="match status" value="1"/>
</dbReference>
<feature type="chain" id="PRO_5034568246" description="cellulase" evidence="8">
    <location>
        <begin position="17"/>
        <end position="434"/>
    </location>
</feature>
<dbReference type="PANTHER" id="PTHR34142:SF1">
    <property type="entry name" value="GLYCOSIDE HYDROLASE FAMILY 5 DOMAIN-CONTAINING PROTEIN"/>
    <property type="match status" value="1"/>
</dbReference>
<feature type="signal peptide" evidence="8">
    <location>
        <begin position="1"/>
        <end position="16"/>
    </location>
</feature>
<evidence type="ECO:0000256" key="5">
    <source>
        <dbReference type="ARBA" id="ARBA00022801"/>
    </source>
</evidence>
<comment type="caution">
    <text evidence="10">The sequence shown here is derived from an EMBL/GenBank/DDBJ whole genome shotgun (WGS) entry which is preliminary data.</text>
</comment>
<keyword evidence="5 7" id="KW-0378">Hydrolase</keyword>
<evidence type="ECO:0000256" key="4">
    <source>
        <dbReference type="ARBA" id="ARBA00022729"/>
    </source>
</evidence>
<dbReference type="SUPFAM" id="SSF51445">
    <property type="entry name" value="(Trans)glycosidases"/>
    <property type="match status" value="1"/>
</dbReference>
<dbReference type="Pfam" id="PF00150">
    <property type="entry name" value="Cellulase"/>
    <property type="match status" value="1"/>
</dbReference>
<evidence type="ECO:0000256" key="8">
    <source>
        <dbReference type="SAM" id="SignalP"/>
    </source>
</evidence>
<dbReference type="InterPro" id="IPR000254">
    <property type="entry name" value="CBD"/>
</dbReference>
<gene>
    <name evidence="10" type="ORF">RHS01_07959</name>
</gene>
<dbReference type="EMBL" id="JACYCF010000016">
    <property type="protein sequence ID" value="KAF8752086.1"/>
    <property type="molecule type" value="Genomic_DNA"/>
</dbReference>
<evidence type="ECO:0000313" key="11">
    <source>
        <dbReference type="Proteomes" id="UP000614334"/>
    </source>
</evidence>
<accession>A0A8H7I673</accession>
<dbReference type="Gene3D" id="3.20.20.80">
    <property type="entry name" value="Glycosidases"/>
    <property type="match status" value="1"/>
</dbReference>
<comment type="catalytic activity">
    <reaction evidence="1">
        <text>Endohydrolysis of (1-&gt;4)-beta-D-glucosidic linkages in cellulose, lichenin and cereal beta-D-glucans.</text>
        <dbReference type="EC" id="3.2.1.4"/>
    </reaction>
</comment>
<dbReference type="Pfam" id="PF00734">
    <property type="entry name" value="CBM_1"/>
    <property type="match status" value="1"/>
</dbReference>
<reference evidence="10" key="1">
    <citation type="submission" date="2020-09" db="EMBL/GenBank/DDBJ databases">
        <title>Comparative genome analyses of four rice-infecting Rhizoctonia solani isolates reveal extensive enrichment of homogalacturonan modification genes.</title>
        <authorList>
            <person name="Lee D.-Y."/>
            <person name="Jeon J."/>
            <person name="Kim K.-T."/>
            <person name="Cheong K."/>
            <person name="Song H."/>
            <person name="Choi G."/>
            <person name="Ko J."/>
            <person name="Opiyo S.O."/>
            <person name="Zuo S."/>
            <person name="Madhav S."/>
            <person name="Lee Y.-H."/>
            <person name="Wang G.-L."/>
        </authorList>
    </citation>
    <scope>NUCLEOTIDE SEQUENCE</scope>
    <source>
        <strain evidence="10">AG1-IA B2</strain>
    </source>
</reference>
<dbReference type="GO" id="GO:0005576">
    <property type="term" value="C:extracellular region"/>
    <property type="evidence" value="ECO:0007669"/>
    <property type="project" value="InterPro"/>
</dbReference>
<keyword evidence="4 8" id="KW-0732">Signal</keyword>
<keyword evidence="6 7" id="KW-0326">Glycosidase</keyword>
<comment type="similarity">
    <text evidence="2 7">Belongs to the glycosyl hydrolase 5 (cellulase A) family.</text>
</comment>
<evidence type="ECO:0000259" key="9">
    <source>
        <dbReference type="PROSITE" id="PS51164"/>
    </source>
</evidence>
<dbReference type="SMART" id="SM00236">
    <property type="entry name" value="fCBD"/>
    <property type="match status" value="1"/>
</dbReference>
<dbReference type="InterPro" id="IPR035971">
    <property type="entry name" value="CBD_sf"/>
</dbReference>
<dbReference type="InterPro" id="IPR017853">
    <property type="entry name" value="GH"/>
</dbReference>
<evidence type="ECO:0000256" key="7">
    <source>
        <dbReference type="RuleBase" id="RU361153"/>
    </source>
</evidence>
<dbReference type="GO" id="GO:0008810">
    <property type="term" value="F:cellulase activity"/>
    <property type="evidence" value="ECO:0007669"/>
    <property type="project" value="UniProtKB-EC"/>
</dbReference>
<dbReference type="AlphaFoldDB" id="A0A8H7I673"/>